<evidence type="ECO:0000313" key="7">
    <source>
        <dbReference type="EMBL" id="MCE2595639.1"/>
    </source>
</evidence>
<keyword evidence="3 5" id="KW-0697">Rotamase</keyword>
<comment type="similarity">
    <text evidence="2 5">Belongs to the cyclophilin-type PPIase family.</text>
</comment>
<dbReference type="CDD" id="cd01920">
    <property type="entry name" value="cyclophilin_EcCYP_like"/>
    <property type="match status" value="1"/>
</dbReference>
<dbReference type="PROSITE" id="PS50072">
    <property type="entry name" value="CSA_PPIASE_2"/>
    <property type="match status" value="1"/>
</dbReference>
<gene>
    <name evidence="7" type="ORF">K6Y31_12495</name>
</gene>
<dbReference type="PIRSF" id="PIRSF001467">
    <property type="entry name" value="Peptidylpro_ismrse"/>
    <property type="match status" value="1"/>
</dbReference>
<dbReference type="InterPro" id="IPR029000">
    <property type="entry name" value="Cyclophilin-like_dom_sf"/>
</dbReference>
<evidence type="ECO:0000259" key="6">
    <source>
        <dbReference type="PROSITE" id="PS50072"/>
    </source>
</evidence>
<comment type="catalytic activity">
    <reaction evidence="5">
        <text>[protein]-peptidylproline (omega=180) = [protein]-peptidylproline (omega=0)</text>
        <dbReference type="Rhea" id="RHEA:16237"/>
        <dbReference type="Rhea" id="RHEA-COMP:10747"/>
        <dbReference type="Rhea" id="RHEA-COMP:10748"/>
        <dbReference type="ChEBI" id="CHEBI:83833"/>
        <dbReference type="ChEBI" id="CHEBI:83834"/>
        <dbReference type="EC" id="5.2.1.8"/>
    </reaction>
</comment>
<keyword evidence="8" id="KW-1185">Reference proteome</keyword>
<dbReference type="GO" id="GO:0016853">
    <property type="term" value="F:isomerase activity"/>
    <property type="evidence" value="ECO:0007669"/>
    <property type="project" value="UniProtKB-KW"/>
</dbReference>
<reference evidence="7 8" key="1">
    <citation type="journal article" date="2022" name="Environ. Microbiol. Rep.">
        <title>Eco-phylogenetic analyses reveal divergent evolution of vitamin B12 metabolism in the marine bacterial family 'Psychromonadaceae'.</title>
        <authorList>
            <person name="Jin X."/>
            <person name="Yang Y."/>
            <person name="Cao H."/>
            <person name="Gao B."/>
            <person name="Zhao Z."/>
        </authorList>
    </citation>
    <scope>NUCLEOTIDE SEQUENCE [LARGE SCALE GENOMIC DNA]</scope>
    <source>
        <strain evidence="7 8">MKS20</strain>
    </source>
</reference>
<dbReference type="InterPro" id="IPR024936">
    <property type="entry name" value="Cyclophilin-type_PPIase"/>
</dbReference>
<comment type="function">
    <text evidence="1 5">PPIases accelerate the folding of proteins. It catalyzes the cis-trans isomerization of proline imidic peptide bonds in oligopeptides.</text>
</comment>
<evidence type="ECO:0000256" key="4">
    <source>
        <dbReference type="ARBA" id="ARBA00023235"/>
    </source>
</evidence>
<evidence type="ECO:0000256" key="3">
    <source>
        <dbReference type="ARBA" id="ARBA00023110"/>
    </source>
</evidence>
<organism evidence="7 8">
    <name type="scientific">Motilimonas cestriensis</name>
    <dbReference type="NCBI Taxonomy" id="2742685"/>
    <lineage>
        <taxon>Bacteria</taxon>
        <taxon>Pseudomonadati</taxon>
        <taxon>Pseudomonadota</taxon>
        <taxon>Gammaproteobacteria</taxon>
        <taxon>Alteromonadales</taxon>
        <taxon>Alteromonadales genera incertae sedis</taxon>
        <taxon>Motilimonas</taxon>
    </lineage>
</organism>
<dbReference type="EC" id="5.2.1.8" evidence="5"/>
<dbReference type="SUPFAM" id="SSF50891">
    <property type="entry name" value="Cyclophilin-like"/>
    <property type="match status" value="1"/>
</dbReference>
<proteinExistence type="inferred from homology"/>
<protein>
    <recommendedName>
        <fullName evidence="5">Peptidyl-prolyl cis-trans isomerase</fullName>
        <shortName evidence="5">PPIase</shortName>
        <ecNumber evidence="5">5.2.1.8</ecNumber>
    </recommendedName>
</protein>
<dbReference type="InterPro" id="IPR044665">
    <property type="entry name" value="E_coli_cyclophilin_A-like"/>
</dbReference>
<name>A0ABS8WDK7_9GAMM</name>
<dbReference type="Gene3D" id="2.40.100.10">
    <property type="entry name" value="Cyclophilin-like"/>
    <property type="match status" value="1"/>
</dbReference>
<evidence type="ECO:0000256" key="2">
    <source>
        <dbReference type="ARBA" id="ARBA00007365"/>
    </source>
</evidence>
<comment type="caution">
    <text evidence="7">The sequence shown here is derived from an EMBL/GenBank/DDBJ whole genome shotgun (WGS) entry which is preliminary data.</text>
</comment>
<accession>A0ABS8WDK7</accession>
<dbReference type="RefSeq" id="WP_232803792.1">
    <property type="nucleotide sequence ID" value="NZ_CP170335.1"/>
</dbReference>
<evidence type="ECO:0000256" key="5">
    <source>
        <dbReference type="RuleBase" id="RU363019"/>
    </source>
</evidence>
<feature type="domain" description="PPIase cyclophilin-type" evidence="6">
    <location>
        <begin position="1"/>
        <end position="162"/>
    </location>
</feature>
<evidence type="ECO:0000256" key="1">
    <source>
        <dbReference type="ARBA" id="ARBA00002388"/>
    </source>
</evidence>
<keyword evidence="4 5" id="KW-0413">Isomerase</keyword>
<dbReference type="Pfam" id="PF00160">
    <property type="entry name" value="Pro_isomerase"/>
    <property type="match status" value="1"/>
</dbReference>
<dbReference type="Proteomes" id="UP001201273">
    <property type="component" value="Unassembled WGS sequence"/>
</dbReference>
<dbReference type="PANTHER" id="PTHR43246">
    <property type="entry name" value="PEPTIDYL-PROLYL CIS-TRANS ISOMERASE CYP38, CHLOROPLASTIC"/>
    <property type="match status" value="1"/>
</dbReference>
<sequence length="167" mass="18320">MITFTTNVGDIEIELDFENAPLSAKNFLRYCEEGFYDYTIFHRTIKGFMIQGGGMTAKMKEKPAHAPIRNEADNGLKNTLGTLAMARTDEPHSATSEFFINVADNDFLDHTGRTADGWGYAVFGKVTAGMEVVKKIARAKTTTVAGYDDVPVATITIEKVVINLSSV</sequence>
<dbReference type="PRINTS" id="PR00153">
    <property type="entry name" value="CSAPPISMRASE"/>
</dbReference>
<dbReference type="InterPro" id="IPR002130">
    <property type="entry name" value="Cyclophilin-type_PPIase_dom"/>
</dbReference>
<evidence type="ECO:0000313" key="8">
    <source>
        <dbReference type="Proteomes" id="UP001201273"/>
    </source>
</evidence>
<dbReference type="EMBL" id="JAIMJA010000012">
    <property type="protein sequence ID" value="MCE2595639.1"/>
    <property type="molecule type" value="Genomic_DNA"/>
</dbReference>